<comment type="caution">
    <text evidence="5">The sequence shown here is derived from an EMBL/GenBank/DDBJ whole genome shotgun (WGS) entry which is preliminary data.</text>
</comment>
<dbReference type="SUPFAM" id="SSF47729">
    <property type="entry name" value="IHF-like DNA-binding proteins"/>
    <property type="match status" value="1"/>
</dbReference>
<dbReference type="Gene3D" id="4.10.520.10">
    <property type="entry name" value="IHF-like DNA-binding proteins"/>
    <property type="match status" value="1"/>
</dbReference>
<proteinExistence type="inferred from homology"/>
<evidence type="ECO:0000313" key="6">
    <source>
        <dbReference type="Proteomes" id="UP000621436"/>
    </source>
</evidence>
<dbReference type="EMBL" id="JADPIE010000003">
    <property type="protein sequence ID" value="MBF8436760.1"/>
    <property type="molecule type" value="Genomic_DNA"/>
</dbReference>
<dbReference type="GO" id="GO:0003677">
    <property type="term" value="F:DNA binding"/>
    <property type="evidence" value="ECO:0007669"/>
    <property type="project" value="UniProtKB-KW"/>
</dbReference>
<dbReference type="Pfam" id="PF00216">
    <property type="entry name" value="Bac_DNA_binding"/>
    <property type="match status" value="1"/>
</dbReference>
<dbReference type="InterPro" id="IPR020816">
    <property type="entry name" value="Histone-like_DNA-bd_CS"/>
</dbReference>
<evidence type="ECO:0000313" key="5">
    <source>
        <dbReference type="EMBL" id="MBF8436760.1"/>
    </source>
</evidence>
<dbReference type="CDD" id="cd13831">
    <property type="entry name" value="HU"/>
    <property type="match status" value="1"/>
</dbReference>
<dbReference type="AlphaFoldDB" id="A0A931AUI5"/>
<evidence type="ECO:0000256" key="4">
    <source>
        <dbReference type="RuleBase" id="RU003939"/>
    </source>
</evidence>
<dbReference type="PROSITE" id="PS00045">
    <property type="entry name" value="HISTONE_LIKE"/>
    <property type="match status" value="1"/>
</dbReference>
<keyword evidence="6" id="KW-1185">Reference proteome</keyword>
<keyword evidence="3 5" id="KW-0238">DNA-binding</keyword>
<dbReference type="PRINTS" id="PR01727">
    <property type="entry name" value="DNABINDINGHU"/>
</dbReference>
<accession>A0A931AUI5</accession>
<dbReference type="InterPro" id="IPR000119">
    <property type="entry name" value="Hist_DNA-bd"/>
</dbReference>
<sequence>MTKTELIDLVAEKTGHTKKDCNEIVNTTFDSIMDYLTEEAEKDQETRDNVQIIGFGSFEVKDRKARQGRNPQNPEETIKIPARKVPTFRAGKTFKESVKDQ</sequence>
<name>A0A931AUI5_9FIRM</name>
<dbReference type="InterPro" id="IPR010992">
    <property type="entry name" value="IHF-like_DNA-bd_dom_sf"/>
</dbReference>
<protein>
    <submittedName>
        <fullName evidence="5">HU family DNA-binding protein</fullName>
    </submittedName>
</protein>
<keyword evidence="2" id="KW-0226">DNA condensation</keyword>
<gene>
    <name evidence="5" type="ORF">I0Q91_06715</name>
</gene>
<comment type="similarity">
    <text evidence="1 4">Belongs to the bacterial histone-like protein family.</text>
</comment>
<dbReference type="Proteomes" id="UP000621436">
    <property type="component" value="Unassembled WGS sequence"/>
</dbReference>
<dbReference type="SMART" id="SM00411">
    <property type="entry name" value="BHL"/>
    <property type="match status" value="1"/>
</dbReference>
<dbReference type="PANTHER" id="PTHR33175:SF3">
    <property type="entry name" value="DNA-BINDING PROTEIN HU-BETA"/>
    <property type="match status" value="1"/>
</dbReference>
<dbReference type="RefSeq" id="WP_270453671.1">
    <property type="nucleotide sequence ID" value="NZ_JADPIE010000003.1"/>
</dbReference>
<dbReference type="GO" id="GO:0030261">
    <property type="term" value="P:chromosome condensation"/>
    <property type="evidence" value="ECO:0007669"/>
    <property type="project" value="UniProtKB-KW"/>
</dbReference>
<dbReference type="PANTHER" id="PTHR33175">
    <property type="entry name" value="DNA-BINDING PROTEIN HU"/>
    <property type="match status" value="1"/>
</dbReference>
<evidence type="ECO:0000256" key="1">
    <source>
        <dbReference type="ARBA" id="ARBA00010529"/>
    </source>
</evidence>
<evidence type="ECO:0000256" key="2">
    <source>
        <dbReference type="ARBA" id="ARBA00023067"/>
    </source>
</evidence>
<organism evidence="5 6">
    <name type="scientific">Halonatronomonas betaini</name>
    <dbReference type="NCBI Taxonomy" id="2778430"/>
    <lineage>
        <taxon>Bacteria</taxon>
        <taxon>Bacillati</taxon>
        <taxon>Bacillota</taxon>
        <taxon>Clostridia</taxon>
        <taxon>Halanaerobiales</taxon>
        <taxon>Halarsenatibacteraceae</taxon>
        <taxon>Halonatronomonas</taxon>
    </lineage>
</organism>
<reference evidence="5" key="1">
    <citation type="submission" date="2020-11" db="EMBL/GenBank/DDBJ databases">
        <title>Halonatronomonas betainensis gen. nov., sp. nov. a novel haloalkaliphilic representative of the family Halanaerobiacae capable of betaine degradation.</title>
        <authorList>
            <person name="Boltyanskaya Y."/>
            <person name="Kevbrin V."/>
            <person name="Detkova E."/>
            <person name="Grouzdev D.S."/>
            <person name="Koziaeva V."/>
            <person name="Zhilina T."/>
        </authorList>
    </citation>
    <scope>NUCLEOTIDE SEQUENCE</scope>
    <source>
        <strain evidence="5">Z-7014</strain>
    </source>
</reference>
<dbReference type="GO" id="GO:0030527">
    <property type="term" value="F:structural constituent of chromatin"/>
    <property type="evidence" value="ECO:0007669"/>
    <property type="project" value="InterPro"/>
</dbReference>
<evidence type="ECO:0000256" key="3">
    <source>
        <dbReference type="ARBA" id="ARBA00023125"/>
    </source>
</evidence>